<dbReference type="Proteomes" id="UP000033047">
    <property type="component" value="Unassembled WGS sequence"/>
</dbReference>
<evidence type="ECO:0000313" key="2">
    <source>
        <dbReference type="EMBL" id="KKB57121.1"/>
    </source>
</evidence>
<dbReference type="AlphaFoldDB" id="A0A0F5JH37"/>
<keyword evidence="1" id="KW-1133">Transmembrane helix</keyword>
<dbReference type="InterPro" id="IPR046568">
    <property type="entry name" value="DUF6722"/>
</dbReference>
<reference evidence="2 3" key="1">
    <citation type="submission" date="2013-04" db="EMBL/GenBank/DDBJ databases">
        <title>The Genome Sequence of Parabacteroides goldsteinii DSM 19448.</title>
        <authorList>
            <consortium name="The Broad Institute Genomics Platform"/>
            <person name="Earl A."/>
            <person name="Ward D."/>
            <person name="Feldgarden M."/>
            <person name="Gevers D."/>
            <person name="Martens E."/>
            <person name="Sakamoto M."/>
            <person name="Benno Y."/>
            <person name="Song Y."/>
            <person name="Liu C."/>
            <person name="Lee J."/>
            <person name="Bolanos M."/>
            <person name="Vaisanen M.L."/>
            <person name="Finegold S.M."/>
            <person name="Walker B."/>
            <person name="Young S."/>
            <person name="Zeng Q."/>
            <person name="Gargeya S."/>
            <person name="Fitzgerald M."/>
            <person name="Haas B."/>
            <person name="Abouelleil A."/>
            <person name="Allen A.W."/>
            <person name="Alvarado L."/>
            <person name="Arachchi H.M."/>
            <person name="Berlin A.M."/>
            <person name="Chapman S.B."/>
            <person name="Gainer-Dewar J."/>
            <person name="Goldberg J."/>
            <person name="Griggs A."/>
            <person name="Gujja S."/>
            <person name="Hansen M."/>
            <person name="Howarth C."/>
            <person name="Imamovic A."/>
            <person name="Ireland A."/>
            <person name="Larimer J."/>
            <person name="McCowan C."/>
            <person name="Murphy C."/>
            <person name="Pearson M."/>
            <person name="Poon T.W."/>
            <person name="Priest M."/>
            <person name="Roberts A."/>
            <person name="Saif S."/>
            <person name="Shea T."/>
            <person name="Sisk P."/>
            <person name="Sykes S."/>
            <person name="Wortman J."/>
            <person name="Nusbaum C."/>
            <person name="Birren B."/>
        </authorList>
    </citation>
    <scope>NUCLEOTIDE SEQUENCE [LARGE SCALE GENOMIC DNA]</scope>
    <source>
        <strain evidence="2 3">DSM 19448</strain>
    </source>
</reference>
<dbReference type="HOGENOM" id="CLU_192963_0_0_10"/>
<comment type="caution">
    <text evidence="2">The sequence shown here is derived from an EMBL/GenBank/DDBJ whole genome shotgun (WGS) entry which is preliminary data.</text>
</comment>
<proteinExistence type="predicted"/>
<feature type="transmembrane region" description="Helical" evidence="1">
    <location>
        <begin position="33"/>
        <end position="52"/>
    </location>
</feature>
<dbReference type="EMBL" id="AQHV01000010">
    <property type="protein sequence ID" value="KKB57121.1"/>
    <property type="molecule type" value="Genomic_DNA"/>
</dbReference>
<feature type="transmembrane region" description="Helical" evidence="1">
    <location>
        <begin position="58"/>
        <end position="81"/>
    </location>
</feature>
<sequence length="84" mass="9423">MKNRHKTKRMSIPLQVQQLQKEEANILKEFGKYLLDISKLVIGGAVITTVLQLNTDKILVITIAVSIAILLCIAGFLVLTYKKK</sequence>
<accession>A0A0F5JH37</accession>
<dbReference type="RefSeq" id="WP_009860433.1">
    <property type="nucleotide sequence ID" value="NZ_KQ033912.1"/>
</dbReference>
<gene>
    <name evidence="2" type="ORF">HMPREF1535_01773</name>
</gene>
<organism evidence="2 3">
    <name type="scientific">Parabacteroides goldsteinii DSM 19448 = WAL 12034</name>
    <dbReference type="NCBI Taxonomy" id="927665"/>
    <lineage>
        <taxon>Bacteria</taxon>
        <taxon>Pseudomonadati</taxon>
        <taxon>Bacteroidota</taxon>
        <taxon>Bacteroidia</taxon>
        <taxon>Bacteroidales</taxon>
        <taxon>Tannerellaceae</taxon>
        <taxon>Parabacteroides</taxon>
    </lineage>
</organism>
<protein>
    <submittedName>
        <fullName evidence="2">Uncharacterized protein</fullName>
    </submittedName>
</protein>
<evidence type="ECO:0000313" key="3">
    <source>
        <dbReference type="Proteomes" id="UP000033047"/>
    </source>
</evidence>
<dbReference type="Pfam" id="PF20482">
    <property type="entry name" value="DUF6722"/>
    <property type="match status" value="1"/>
</dbReference>
<name>A0A0F5JH37_9BACT</name>
<evidence type="ECO:0000256" key="1">
    <source>
        <dbReference type="SAM" id="Phobius"/>
    </source>
</evidence>
<dbReference type="PATRIC" id="fig|927665.4.peg.1812"/>
<dbReference type="STRING" id="927665.HMPREF1535_01773"/>
<keyword evidence="1" id="KW-0812">Transmembrane</keyword>
<keyword evidence="1" id="KW-0472">Membrane</keyword>